<name>A0A9W6KEL2_9ACTN</name>
<protein>
    <submittedName>
        <fullName evidence="1">Uncharacterized protein</fullName>
    </submittedName>
</protein>
<reference evidence="1" key="1">
    <citation type="journal article" date="2014" name="Int. J. Syst. Evol. Microbiol.">
        <title>Complete genome sequence of Corynebacterium casei LMG S-19264T (=DSM 44701T), isolated from a smear-ripened cheese.</title>
        <authorList>
            <consortium name="US DOE Joint Genome Institute (JGI-PGF)"/>
            <person name="Walter F."/>
            <person name="Albersmeier A."/>
            <person name="Kalinowski J."/>
            <person name="Ruckert C."/>
        </authorList>
    </citation>
    <scope>NUCLEOTIDE SEQUENCE</scope>
    <source>
        <strain evidence="1">VKM Ac-1321</strain>
    </source>
</reference>
<comment type="caution">
    <text evidence="1">The sequence shown here is derived from an EMBL/GenBank/DDBJ whole genome shotgun (WGS) entry which is preliminary data.</text>
</comment>
<proteinExistence type="predicted"/>
<gene>
    <name evidence="1" type="ORF">GCM10017581_010240</name>
</gene>
<evidence type="ECO:0000313" key="2">
    <source>
        <dbReference type="Proteomes" id="UP001143480"/>
    </source>
</evidence>
<accession>A0A9W6KEL2</accession>
<keyword evidence="2" id="KW-1185">Reference proteome</keyword>
<reference evidence="1" key="2">
    <citation type="submission" date="2023-01" db="EMBL/GenBank/DDBJ databases">
        <authorList>
            <person name="Sun Q."/>
            <person name="Evtushenko L."/>
        </authorList>
    </citation>
    <scope>NUCLEOTIDE SEQUENCE</scope>
    <source>
        <strain evidence="1">VKM Ac-1321</strain>
    </source>
</reference>
<dbReference type="Proteomes" id="UP001143480">
    <property type="component" value="Unassembled WGS sequence"/>
</dbReference>
<dbReference type="AlphaFoldDB" id="A0A9W6KEL2"/>
<evidence type="ECO:0000313" key="1">
    <source>
        <dbReference type="EMBL" id="GLK99283.1"/>
    </source>
</evidence>
<organism evidence="1 2">
    <name type="scientific">Dactylosporangium matsuzakiense</name>
    <dbReference type="NCBI Taxonomy" id="53360"/>
    <lineage>
        <taxon>Bacteria</taxon>
        <taxon>Bacillati</taxon>
        <taxon>Actinomycetota</taxon>
        <taxon>Actinomycetes</taxon>
        <taxon>Micromonosporales</taxon>
        <taxon>Micromonosporaceae</taxon>
        <taxon>Dactylosporangium</taxon>
    </lineage>
</organism>
<dbReference type="EMBL" id="BSFP01000003">
    <property type="protein sequence ID" value="GLK99283.1"/>
    <property type="molecule type" value="Genomic_DNA"/>
</dbReference>
<sequence length="77" mass="8120">MAGCRTDGSAGLIDVNARTNLRWTRSTLSASEQVVVVVDGARARVSKLFAAYMGHAIGVQVSSMGVRVMNVPGELVE</sequence>